<dbReference type="InterPro" id="IPR012187">
    <property type="entry name" value="Disulphide_bond_form_BdbC"/>
</dbReference>
<keyword evidence="10" id="KW-0143">Chaperone</keyword>
<keyword evidence="11" id="KW-0676">Redox-active center</keyword>
<dbReference type="GO" id="GO:0016020">
    <property type="term" value="C:membrane"/>
    <property type="evidence" value="ECO:0007669"/>
    <property type="project" value="UniProtKB-SubCell"/>
</dbReference>
<accession>A0A2N4UD55</accession>
<dbReference type="Pfam" id="PF02600">
    <property type="entry name" value="DsbB"/>
    <property type="match status" value="1"/>
</dbReference>
<keyword evidence="5" id="KW-0249">Electron transport</keyword>
<dbReference type="OrthoDB" id="158402at2"/>
<keyword evidence="6 12" id="KW-1133">Transmembrane helix</keyword>
<dbReference type="HAMAP" id="MF_00287">
    <property type="entry name" value="BdbC"/>
    <property type="match status" value="1"/>
</dbReference>
<evidence type="ECO:0000256" key="9">
    <source>
        <dbReference type="ARBA" id="ARBA00023157"/>
    </source>
</evidence>
<evidence type="ECO:0000313" key="13">
    <source>
        <dbReference type="EMBL" id="PLC52960.1"/>
    </source>
</evidence>
<dbReference type="Proteomes" id="UP000234328">
    <property type="component" value="Unassembled WGS sequence"/>
</dbReference>
<evidence type="ECO:0000256" key="7">
    <source>
        <dbReference type="ARBA" id="ARBA00023002"/>
    </source>
</evidence>
<evidence type="ECO:0000256" key="10">
    <source>
        <dbReference type="ARBA" id="ARBA00023186"/>
    </source>
</evidence>
<evidence type="ECO:0000256" key="6">
    <source>
        <dbReference type="ARBA" id="ARBA00022989"/>
    </source>
</evidence>
<evidence type="ECO:0000256" key="5">
    <source>
        <dbReference type="ARBA" id="ARBA00022982"/>
    </source>
</evidence>
<keyword evidence="9" id="KW-1015">Disulfide bond</keyword>
<dbReference type="SUPFAM" id="SSF158442">
    <property type="entry name" value="DsbB-like"/>
    <property type="match status" value="1"/>
</dbReference>
<proteinExistence type="inferred from homology"/>
<dbReference type="Gene3D" id="1.20.1550.10">
    <property type="entry name" value="DsbB-like"/>
    <property type="match status" value="1"/>
</dbReference>
<evidence type="ECO:0000313" key="14">
    <source>
        <dbReference type="Proteomes" id="UP000234328"/>
    </source>
</evidence>
<dbReference type="PIRSF" id="PIRSF036659">
    <property type="entry name" value="BdbC"/>
    <property type="match status" value="1"/>
</dbReference>
<feature type="transmembrane region" description="Helical" evidence="12">
    <location>
        <begin position="115"/>
        <end position="138"/>
    </location>
</feature>
<feature type="transmembrane region" description="Helical" evidence="12">
    <location>
        <begin position="45"/>
        <end position="63"/>
    </location>
</feature>
<reference evidence="13 14" key="1">
    <citation type="submission" date="2017-10" db="EMBL/GenBank/DDBJ databases">
        <title>Two draft genome sequences of Pusillimonas sp. strains isolated from a nitrate- and radionuclide-contaminated groundwater in Russia.</title>
        <authorList>
            <person name="Grouzdev D.S."/>
            <person name="Tourova T.P."/>
            <person name="Goeva M.A."/>
            <person name="Babich T.L."/>
            <person name="Sokolova D.S."/>
            <person name="Abdullin R."/>
            <person name="Poltaraus A.B."/>
            <person name="Toshchakov S.V."/>
            <person name="Nazina T.N."/>
        </authorList>
    </citation>
    <scope>NUCLEOTIDE SEQUENCE [LARGE SCALE GENOMIC DNA]</scope>
    <source>
        <strain evidence="13 14">JR1/69-2-13</strain>
    </source>
</reference>
<evidence type="ECO:0000256" key="3">
    <source>
        <dbReference type="ARBA" id="ARBA00022448"/>
    </source>
</evidence>
<evidence type="ECO:0000256" key="4">
    <source>
        <dbReference type="ARBA" id="ARBA00022692"/>
    </source>
</evidence>
<evidence type="ECO:0000256" key="2">
    <source>
        <dbReference type="ARBA" id="ARBA00007602"/>
    </source>
</evidence>
<keyword evidence="8 12" id="KW-0472">Membrane</keyword>
<dbReference type="GO" id="GO:0006457">
    <property type="term" value="P:protein folding"/>
    <property type="evidence" value="ECO:0007669"/>
    <property type="project" value="InterPro"/>
</dbReference>
<dbReference type="RefSeq" id="WP_102071092.1">
    <property type="nucleotide sequence ID" value="NZ_PDNV01000010.1"/>
</dbReference>
<dbReference type="EMBL" id="PDNV01000010">
    <property type="protein sequence ID" value="PLC52960.1"/>
    <property type="molecule type" value="Genomic_DNA"/>
</dbReference>
<comment type="subcellular location">
    <subcellularLocation>
        <location evidence="1">Membrane</location>
        <topology evidence="1">Multi-pass membrane protein</topology>
    </subcellularLocation>
</comment>
<sequence length="144" mass="15652">MVVSNQLSGPRWGRVFAAWVIALTATLGALFFSEVMGFIPCELCWYQRIFMFPLVLILAVGLATSDVRVFVYALPMVAGGWFVALYHNLLYLGVIPPALQPCGQGPSCAEVNLNLFGFISIPLLSLLAFTAIAALLFVKKGPLK</sequence>
<dbReference type="GO" id="GO:0015035">
    <property type="term" value="F:protein-disulfide reductase activity"/>
    <property type="evidence" value="ECO:0007669"/>
    <property type="project" value="InterPro"/>
</dbReference>
<keyword evidence="7" id="KW-0560">Oxidoreductase</keyword>
<feature type="transmembrane region" description="Helical" evidence="12">
    <location>
        <begin position="70"/>
        <end position="95"/>
    </location>
</feature>
<evidence type="ECO:0000256" key="8">
    <source>
        <dbReference type="ARBA" id="ARBA00023136"/>
    </source>
</evidence>
<dbReference type="AlphaFoldDB" id="A0A2N4UD55"/>
<dbReference type="InterPro" id="IPR023380">
    <property type="entry name" value="DsbB-like_sf"/>
</dbReference>
<comment type="caution">
    <text evidence="13">The sequence shown here is derived from an EMBL/GenBank/DDBJ whole genome shotgun (WGS) entry which is preliminary data.</text>
</comment>
<dbReference type="InterPro" id="IPR003752">
    <property type="entry name" value="DiS_bond_form_DsbB/BdbC"/>
</dbReference>
<keyword evidence="14" id="KW-1185">Reference proteome</keyword>
<comment type="similarity">
    <text evidence="2">Belongs to the DsbB family. BdbC subfamily.</text>
</comment>
<keyword evidence="3" id="KW-0813">Transport</keyword>
<feature type="transmembrane region" description="Helical" evidence="12">
    <location>
        <begin position="12"/>
        <end position="33"/>
    </location>
</feature>
<protein>
    <submittedName>
        <fullName evidence="13">Disulfide bond formation protein B</fullName>
    </submittedName>
</protein>
<dbReference type="PANTHER" id="PTHR43469:SF1">
    <property type="entry name" value="SPBETA PROPHAGE-DERIVED DISULFIDE BOND FORMATION PROTEIN B"/>
    <property type="match status" value="1"/>
</dbReference>
<keyword evidence="4 12" id="KW-0812">Transmembrane</keyword>
<evidence type="ECO:0000256" key="11">
    <source>
        <dbReference type="ARBA" id="ARBA00023284"/>
    </source>
</evidence>
<gene>
    <name evidence="13" type="ORF">CR155_16295</name>
</gene>
<evidence type="ECO:0000256" key="1">
    <source>
        <dbReference type="ARBA" id="ARBA00004141"/>
    </source>
</evidence>
<organism evidence="13 14">
    <name type="scientific">Pollutimonas nitritireducens</name>
    <dbReference type="NCBI Taxonomy" id="2045209"/>
    <lineage>
        <taxon>Bacteria</taxon>
        <taxon>Pseudomonadati</taxon>
        <taxon>Pseudomonadota</taxon>
        <taxon>Betaproteobacteria</taxon>
        <taxon>Burkholderiales</taxon>
        <taxon>Alcaligenaceae</taxon>
        <taxon>Pollutimonas</taxon>
    </lineage>
</organism>
<dbReference type="PANTHER" id="PTHR43469">
    <property type="entry name" value="DISULFIDE FORMATION PROTEIN-RELATED"/>
    <property type="match status" value="1"/>
</dbReference>
<name>A0A2N4UD55_9BURK</name>
<evidence type="ECO:0000256" key="12">
    <source>
        <dbReference type="SAM" id="Phobius"/>
    </source>
</evidence>